<protein>
    <submittedName>
        <fullName evidence="1">Uncharacterized protein</fullName>
    </submittedName>
</protein>
<evidence type="ECO:0000313" key="1">
    <source>
        <dbReference type="EMBL" id="EDP22556.1"/>
    </source>
</evidence>
<sequence length="48" mass="5642">MRIVKPCFAATEENCLKAAFSLDISCRFFYHYKVMSLQGLTSPFYKER</sequence>
<dbReference type="EMBL" id="ABED02000018">
    <property type="protein sequence ID" value="EDP22556.1"/>
    <property type="molecule type" value="Genomic_DNA"/>
</dbReference>
<comment type="caution">
    <text evidence="1">The sequence shown here is derived from an EMBL/GenBank/DDBJ whole genome shotgun (WGS) entry which is preliminary data.</text>
</comment>
<reference evidence="1 2" key="1">
    <citation type="submission" date="2007-09" db="EMBL/GenBank/DDBJ databases">
        <title>Draft genome sequence of Faecalibacterium prausnitzii M21/2.</title>
        <authorList>
            <person name="Sudarsanam P."/>
            <person name="Ley R."/>
            <person name="Guruge J."/>
            <person name="Turnbaugh P.J."/>
            <person name="Mahowald M."/>
            <person name="Liep D."/>
            <person name="Gordon J."/>
        </authorList>
    </citation>
    <scope>NUCLEOTIDE SEQUENCE [LARGE SCALE GENOMIC DNA]</scope>
    <source>
        <strain evidence="1 2">M21/2</strain>
    </source>
</reference>
<organism evidence="1 2">
    <name type="scientific">Faecalibacterium prausnitzii M21/2</name>
    <dbReference type="NCBI Taxonomy" id="411485"/>
    <lineage>
        <taxon>Bacteria</taxon>
        <taxon>Bacillati</taxon>
        <taxon>Bacillota</taxon>
        <taxon>Clostridia</taxon>
        <taxon>Eubacteriales</taxon>
        <taxon>Oscillospiraceae</taxon>
        <taxon>Faecalibacterium</taxon>
    </lineage>
</organism>
<dbReference type="AlphaFoldDB" id="A8S7U6"/>
<dbReference type="HOGENOM" id="CLU_3153036_0_0_9"/>
<dbReference type="Proteomes" id="UP000005945">
    <property type="component" value="Unassembled WGS sequence"/>
</dbReference>
<accession>A8S7U6</accession>
<gene>
    <name evidence="1" type="ORF">FAEPRAM212_00563</name>
</gene>
<name>A8S7U6_9FIRM</name>
<reference evidence="1 2" key="2">
    <citation type="submission" date="2007-09" db="EMBL/GenBank/DDBJ databases">
        <authorList>
            <person name="Fulton L."/>
            <person name="Clifton S."/>
            <person name="Fulton B."/>
            <person name="Xu J."/>
            <person name="Minx P."/>
            <person name="Pepin K.H."/>
            <person name="Johnson M."/>
            <person name="Thiruvilangam P."/>
            <person name="Bhonagiri V."/>
            <person name="Nash W.E."/>
            <person name="Mardis E.R."/>
            <person name="Wilson R.K."/>
        </authorList>
    </citation>
    <scope>NUCLEOTIDE SEQUENCE [LARGE SCALE GENOMIC DNA]</scope>
    <source>
        <strain evidence="1 2">M21/2</strain>
    </source>
</reference>
<proteinExistence type="predicted"/>
<evidence type="ECO:0000313" key="2">
    <source>
        <dbReference type="Proteomes" id="UP000005945"/>
    </source>
</evidence>